<proteinExistence type="predicted"/>
<protein>
    <submittedName>
        <fullName evidence="4">Uncharacterized protein LOC110975057 isoform X1</fullName>
    </submittedName>
</protein>
<dbReference type="AlphaFoldDB" id="A0A8B7XS77"/>
<feature type="compositionally biased region" description="Basic and acidic residues" evidence="1">
    <location>
        <begin position="563"/>
        <end position="594"/>
    </location>
</feature>
<keyword evidence="3" id="KW-1185">Reference proteome</keyword>
<feature type="region of interest" description="Disordered" evidence="1">
    <location>
        <begin position="759"/>
        <end position="854"/>
    </location>
</feature>
<feature type="compositionally biased region" description="Polar residues" evidence="1">
    <location>
        <begin position="646"/>
        <end position="669"/>
    </location>
</feature>
<feature type="transmembrane region" description="Helical" evidence="2">
    <location>
        <begin position="326"/>
        <end position="352"/>
    </location>
</feature>
<dbReference type="InterPro" id="IPR024606">
    <property type="entry name" value="KIAA1549"/>
</dbReference>
<gene>
    <name evidence="4" type="primary">LOC110975057</name>
</gene>
<feature type="compositionally biased region" description="Basic and acidic residues" evidence="1">
    <location>
        <begin position="436"/>
        <end position="445"/>
    </location>
</feature>
<dbReference type="RefSeq" id="XP_022082850.1">
    <property type="nucleotide sequence ID" value="XM_022227158.1"/>
</dbReference>
<dbReference type="OMA" id="ITPRNHR"/>
<dbReference type="KEGG" id="aplc:110975057"/>
<feature type="region of interest" description="Disordered" evidence="1">
    <location>
        <begin position="897"/>
        <end position="939"/>
    </location>
</feature>
<evidence type="ECO:0000313" key="3">
    <source>
        <dbReference type="Proteomes" id="UP000694845"/>
    </source>
</evidence>
<feature type="compositionally biased region" description="Polar residues" evidence="1">
    <location>
        <begin position="787"/>
        <end position="804"/>
    </location>
</feature>
<accession>A0A8B7XS77</accession>
<dbReference type="Proteomes" id="UP000694845">
    <property type="component" value="Unplaced"/>
</dbReference>
<reference evidence="4" key="1">
    <citation type="submission" date="2025-08" db="UniProtKB">
        <authorList>
            <consortium name="RefSeq"/>
        </authorList>
    </citation>
    <scope>IDENTIFICATION</scope>
</reference>
<evidence type="ECO:0000256" key="1">
    <source>
        <dbReference type="SAM" id="MobiDB-lite"/>
    </source>
</evidence>
<organism evidence="3 4">
    <name type="scientific">Acanthaster planci</name>
    <name type="common">Crown-of-thorns starfish</name>
    <dbReference type="NCBI Taxonomy" id="133434"/>
    <lineage>
        <taxon>Eukaryota</taxon>
        <taxon>Metazoa</taxon>
        <taxon>Echinodermata</taxon>
        <taxon>Eleutherozoa</taxon>
        <taxon>Asterozoa</taxon>
        <taxon>Asteroidea</taxon>
        <taxon>Valvatacea</taxon>
        <taxon>Valvatida</taxon>
        <taxon>Acanthasteridae</taxon>
        <taxon>Acanthaster</taxon>
    </lineage>
</organism>
<keyword evidence="2" id="KW-1133">Transmembrane helix</keyword>
<dbReference type="GeneID" id="110975057"/>
<feature type="region of interest" description="Disordered" evidence="1">
    <location>
        <begin position="34"/>
        <end position="63"/>
    </location>
</feature>
<feature type="compositionally biased region" description="Basic and acidic residues" evidence="1">
    <location>
        <begin position="543"/>
        <end position="555"/>
    </location>
</feature>
<name>A0A8B7XS77_ACAPL</name>
<keyword evidence="2" id="KW-0472">Membrane</keyword>
<sequence length="976" mass="109560">MEIIVDAAQDVNDKTFVAKMETDLEKLYLDGKQNLNRKRRSPREATSMVDQRQLRNAEHMRSARYRRATDPVDVVITYIQRQTADPANVDVEFYLSENGTVKEPIAASQVYSSLSLAAMSAEMGVEVTSRPKPLVPPDLPTPAPDHPYPVPGVQTDDVLEVVLVVPDTDYNQSGFKMDIRNRLEELYLEGSGATRRRRESPQGRRRNIIMKSAAHQGEVLTINKPGPEKWRFVRRLSTLKTSAAGHSRQRRQSTDPGNVIDIVEYRVVRTNQEVTFSFYVIRRDQVIPGSEALAVFAKFTLQRLSLTLGFEVLEPGVLLFSTGPDYTLWIILISVLGGILLIALAIFIIYWIRLCQRKAAKTKVIEMTTMEKATGMSTEFGRLRVDIARGEVVVEETSLDKRLPVKNRANGTLPDRQRENGAVQKESAAQRQAPTKRQDAKKEDGQSDASDGSMSEQEEPLFSHVQAPPAAGGGRPLPKPPPVRFRNSVYPDAHAQLPPLKPHPLVAEYGSDSERERDPAALIIPQTWYGDLERGTPYQLSSDYERRKQRPPEKRRSLRKDKKLQEKLTRELHERQDGDKKKKKDLEQVADHGDANPTSRSIKKSRSDRWKLDNLPSTDIPNKKKKSKKRKVSKHKVDVAPVEDTIASSGAQPLQTSAGTTFDTTSGNLGRTAQDVRAEMAMLLGSQPPVDNQKYGYRPTDPTQYHKLTPEELLLEQQQQQQRDLEIKTRWAMERNRLSRMLDDAFSLKMSSLQYPVSPGPPIPAYQPGVDGPNQDAYSQPEDLGSRPTTSGFSSHDYLTSTGLPATANPFSALPGSTDRLSFRNPPPLRHGYGHSLPTPQGHAPAPQAFPYSSLRGSSELPRYTVQPVYHTSPSLYAHLSPRGIDSRGRYGLYRESLSDGQRHSSRRHKHRDENTNPVGGDRAEARTSSTPRASREEELKVLRQQNDAMQKQLAEQRRDLEQVLAAVGQPQTEIV</sequence>
<evidence type="ECO:0000313" key="4">
    <source>
        <dbReference type="RefSeq" id="XP_022082850.1"/>
    </source>
</evidence>
<feature type="compositionally biased region" description="Basic residues" evidence="1">
    <location>
        <begin position="623"/>
        <end position="634"/>
    </location>
</feature>
<evidence type="ECO:0000256" key="2">
    <source>
        <dbReference type="SAM" id="Phobius"/>
    </source>
</evidence>
<dbReference type="Pfam" id="PF12877">
    <property type="entry name" value="KIAA1549"/>
    <property type="match status" value="1"/>
</dbReference>
<feature type="region of interest" description="Disordered" evidence="1">
    <location>
        <begin position="405"/>
        <end position="669"/>
    </location>
</feature>
<dbReference type="OrthoDB" id="6162555at2759"/>
<feature type="compositionally biased region" description="Basic and acidic residues" evidence="1">
    <location>
        <begin position="52"/>
        <end position="61"/>
    </location>
</feature>
<keyword evidence="2" id="KW-0812">Transmembrane</keyword>